<evidence type="ECO:0000313" key="2">
    <source>
        <dbReference type="EMBL" id="GAW97595.1"/>
    </source>
</evidence>
<dbReference type="EMBL" id="BDQM01000038">
    <property type="protein sequence ID" value="GAW97595.1"/>
    <property type="molecule type" value="Genomic_DNA"/>
</dbReference>
<name>A0ABQ0MZ19_9GAMM</name>
<dbReference type="Gene3D" id="3.30.2010.10">
    <property type="entry name" value="Metalloproteases ('zincins'), catalytic domain"/>
    <property type="match status" value="1"/>
</dbReference>
<gene>
    <name evidence="2" type="primary">ygjP</name>
    <name evidence="2" type="ORF">MTCD1_03224</name>
</gene>
<accession>A0ABQ0MZ19</accession>
<sequence>MKYLSAYSAQVQTQVMQMLEQKKLAQYLLTKYPNTHQISNDKALRTYVMTFKNQYLKKTAPLSQIKYDDKIHIINNALGLHSYVSRVQGNKLKSKHEIRIGSLFKKAPEDFLAMIVVHELAHLKEKEHNKAFYKLCQSMLPDYHQLELDLRIYLTHLDELASISAEQTHIISEQLI</sequence>
<keyword evidence="3" id="KW-1185">Reference proteome</keyword>
<dbReference type="CDD" id="cd07344">
    <property type="entry name" value="M48_yhfN_like"/>
    <property type="match status" value="1"/>
</dbReference>
<keyword evidence="2" id="KW-0378">Hydrolase</keyword>
<reference evidence="2 3" key="1">
    <citation type="submission" date="2017-06" db="EMBL/GenBank/DDBJ databases">
        <title>Whole Genome Sequences of Colwellia marinimaniae MTCD1.</title>
        <authorList>
            <person name="Kusumoto H."/>
            <person name="Inoue M."/>
            <person name="Tanikawa K."/>
            <person name="Maeji H."/>
            <person name="Cameron J.H."/>
            <person name="Bartlett D.H."/>
        </authorList>
    </citation>
    <scope>NUCLEOTIDE SEQUENCE [LARGE SCALE GENOMIC DNA]</scope>
    <source>
        <strain evidence="2 3">MTCD1</strain>
    </source>
</reference>
<protein>
    <submittedName>
        <fullName evidence="2">Metal-dependent hydrolase</fullName>
    </submittedName>
</protein>
<feature type="domain" description="YgjP-like metallopeptidase" evidence="1">
    <location>
        <begin position="21"/>
        <end position="151"/>
    </location>
</feature>
<dbReference type="PANTHER" id="PTHR30399">
    <property type="entry name" value="UNCHARACTERIZED PROTEIN YGJP"/>
    <property type="match status" value="1"/>
</dbReference>
<dbReference type="GO" id="GO:0016787">
    <property type="term" value="F:hydrolase activity"/>
    <property type="evidence" value="ECO:0007669"/>
    <property type="project" value="UniProtKB-KW"/>
</dbReference>
<evidence type="ECO:0000259" key="1">
    <source>
        <dbReference type="Pfam" id="PF01863"/>
    </source>
</evidence>
<organism evidence="2 3">
    <name type="scientific">Colwellia marinimaniae</name>
    <dbReference type="NCBI Taxonomy" id="1513592"/>
    <lineage>
        <taxon>Bacteria</taxon>
        <taxon>Pseudomonadati</taxon>
        <taxon>Pseudomonadota</taxon>
        <taxon>Gammaproteobacteria</taxon>
        <taxon>Alteromonadales</taxon>
        <taxon>Colwelliaceae</taxon>
        <taxon>Colwellia</taxon>
    </lineage>
</organism>
<dbReference type="PANTHER" id="PTHR30399:SF1">
    <property type="entry name" value="UTP PYROPHOSPHATASE"/>
    <property type="match status" value="1"/>
</dbReference>
<evidence type="ECO:0000313" key="3">
    <source>
        <dbReference type="Proteomes" id="UP000197068"/>
    </source>
</evidence>
<dbReference type="InterPro" id="IPR002725">
    <property type="entry name" value="YgjP-like_metallopeptidase"/>
</dbReference>
<dbReference type="Proteomes" id="UP000197068">
    <property type="component" value="Unassembled WGS sequence"/>
</dbReference>
<proteinExistence type="predicted"/>
<dbReference type="InterPro" id="IPR053136">
    <property type="entry name" value="UTP_pyrophosphatase-like"/>
</dbReference>
<dbReference type="Pfam" id="PF01863">
    <property type="entry name" value="YgjP-like"/>
    <property type="match status" value="1"/>
</dbReference>
<comment type="caution">
    <text evidence="2">The sequence shown here is derived from an EMBL/GenBank/DDBJ whole genome shotgun (WGS) entry which is preliminary data.</text>
</comment>